<dbReference type="PANTHER" id="PTHR43035">
    <property type="entry name" value="FATTY ACID REPRESSION MUTANT PROTEIN 2-RELATED"/>
    <property type="match status" value="1"/>
</dbReference>
<evidence type="ECO:0000256" key="3">
    <source>
        <dbReference type="ARBA" id="ARBA00023002"/>
    </source>
</evidence>
<evidence type="ECO:0000256" key="2">
    <source>
        <dbReference type="ARBA" id="ARBA00022490"/>
    </source>
</evidence>
<keyword evidence="6" id="KW-1185">Reference proteome</keyword>
<dbReference type="InterPro" id="IPR029479">
    <property type="entry name" value="Nitroreductase"/>
</dbReference>
<dbReference type="PANTHER" id="PTHR43035:SF1">
    <property type="entry name" value="FATTY ACID REPRESSION MUTANT PROTEIN 2-RELATED"/>
    <property type="match status" value="1"/>
</dbReference>
<evidence type="ECO:0000313" key="5">
    <source>
        <dbReference type="EMBL" id="MBB5887439.1"/>
    </source>
</evidence>
<comment type="subcellular location">
    <subcellularLocation>
        <location evidence="1">Cytoplasm</location>
    </subcellularLocation>
</comment>
<dbReference type="InterPro" id="IPR000415">
    <property type="entry name" value="Nitroreductase-like"/>
</dbReference>
<evidence type="ECO:0000256" key="1">
    <source>
        <dbReference type="ARBA" id="ARBA00004496"/>
    </source>
</evidence>
<proteinExistence type="predicted"/>
<gene>
    <name evidence="5" type="ORF">HNQ37_000309</name>
</gene>
<dbReference type="CDD" id="cd02140">
    <property type="entry name" value="Frm2-like"/>
    <property type="match status" value="1"/>
</dbReference>
<dbReference type="Proteomes" id="UP000562464">
    <property type="component" value="Unassembled WGS sequence"/>
</dbReference>
<feature type="domain" description="Nitroreductase" evidence="4">
    <location>
        <begin position="7"/>
        <end position="180"/>
    </location>
</feature>
<evidence type="ECO:0000313" key="6">
    <source>
        <dbReference type="Proteomes" id="UP000562464"/>
    </source>
</evidence>
<dbReference type="GO" id="GO:0034599">
    <property type="term" value="P:cellular response to oxidative stress"/>
    <property type="evidence" value="ECO:0007669"/>
    <property type="project" value="InterPro"/>
</dbReference>
<dbReference type="FunFam" id="3.40.109.10:FF:000001">
    <property type="entry name" value="Nitroreductase family"/>
    <property type="match status" value="1"/>
</dbReference>
<dbReference type="Gene3D" id="3.40.109.10">
    <property type="entry name" value="NADH Oxidase"/>
    <property type="match status" value="1"/>
</dbReference>
<name>A0A841C7R6_9LACT</name>
<reference evidence="5 6" key="1">
    <citation type="submission" date="2020-08" db="EMBL/GenBank/DDBJ databases">
        <title>Genomic Encyclopedia of Type Strains, Phase IV (KMG-IV): sequencing the most valuable type-strain genomes for metagenomic binning, comparative biology and taxonomic classification.</title>
        <authorList>
            <person name="Goeker M."/>
        </authorList>
    </citation>
    <scope>NUCLEOTIDE SEQUENCE [LARGE SCALE GENOMIC DNA]</scope>
    <source>
        <strain evidence="5 6">DSM 14925</strain>
    </source>
</reference>
<keyword evidence="2" id="KW-0963">Cytoplasm</keyword>
<accession>A0A841C7R6</accession>
<keyword evidence="3" id="KW-0560">Oxidoreductase</keyword>
<dbReference type="RefSeq" id="WP_183538622.1">
    <property type="nucleotide sequence ID" value="NZ_DASWOY010000021.1"/>
</dbReference>
<dbReference type="SUPFAM" id="SSF55469">
    <property type="entry name" value="FMN-dependent nitroreductase-like"/>
    <property type="match status" value="1"/>
</dbReference>
<dbReference type="GO" id="GO:0005737">
    <property type="term" value="C:cytoplasm"/>
    <property type="evidence" value="ECO:0007669"/>
    <property type="project" value="UniProtKB-SubCell"/>
</dbReference>
<organism evidence="5 6">
    <name type="scientific">Lactovum miscens</name>
    <dbReference type="NCBI Taxonomy" id="190387"/>
    <lineage>
        <taxon>Bacteria</taxon>
        <taxon>Bacillati</taxon>
        <taxon>Bacillota</taxon>
        <taxon>Bacilli</taxon>
        <taxon>Lactobacillales</taxon>
        <taxon>Streptococcaceae</taxon>
        <taxon>Lactovum</taxon>
    </lineage>
</organism>
<sequence>MSFIDILKKRRSIYALGRNISNEEEVIKTIKEAVKHSPTAFNAQTHRAKILLGAAQDKFWGELVPTALTSTMKEQGADDAAIAATMTKLAGFKAAYGTVLFYEDESVTNKLKADFPLFADNFDGWSEQSTGIASANTWSALTELGLGGNLQHYNPVIDELVAKEFNIPDGYKLRGQLVFGSIEDSARDKAFLGDEILTEVIK</sequence>
<dbReference type="GO" id="GO:0016491">
    <property type="term" value="F:oxidoreductase activity"/>
    <property type="evidence" value="ECO:0007669"/>
    <property type="project" value="UniProtKB-KW"/>
</dbReference>
<dbReference type="EMBL" id="JACHHV010000003">
    <property type="protein sequence ID" value="MBB5887439.1"/>
    <property type="molecule type" value="Genomic_DNA"/>
</dbReference>
<dbReference type="AlphaFoldDB" id="A0A841C7R6"/>
<dbReference type="Pfam" id="PF00881">
    <property type="entry name" value="Nitroreductase"/>
    <property type="match status" value="1"/>
</dbReference>
<protein>
    <recommendedName>
        <fullName evidence="4">Nitroreductase domain-containing protein</fullName>
    </recommendedName>
</protein>
<evidence type="ECO:0000259" key="4">
    <source>
        <dbReference type="Pfam" id="PF00881"/>
    </source>
</evidence>
<dbReference type="InterPro" id="IPR033877">
    <property type="entry name" value="Frm2/Hbn1"/>
</dbReference>
<comment type="caution">
    <text evidence="5">The sequence shown here is derived from an EMBL/GenBank/DDBJ whole genome shotgun (WGS) entry which is preliminary data.</text>
</comment>